<proteinExistence type="predicted"/>
<accession>A0A7X0Y2D4</accession>
<dbReference type="Proteomes" id="UP000535908">
    <property type="component" value="Unassembled WGS sequence"/>
</dbReference>
<name>A0A7X0Y2D4_9LIST</name>
<evidence type="ECO:0000313" key="1">
    <source>
        <dbReference type="EMBL" id="MBC1935162.1"/>
    </source>
</evidence>
<dbReference type="RefSeq" id="WP_185525345.1">
    <property type="nucleotide sequence ID" value="NZ_JAARWN010000001.1"/>
</dbReference>
<organism evidence="1 2">
    <name type="scientific">Listeria grandensis</name>
    <dbReference type="NCBI Taxonomy" id="1494963"/>
    <lineage>
        <taxon>Bacteria</taxon>
        <taxon>Bacillati</taxon>
        <taxon>Bacillota</taxon>
        <taxon>Bacilli</taxon>
        <taxon>Bacillales</taxon>
        <taxon>Listeriaceae</taxon>
        <taxon>Listeria</taxon>
    </lineage>
</organism>
<gene>
    <name evidence="1" type="ORF">HCA69_02205</name>
</gene>
<comment type="caution">
    <text evidence="1">The sequence shown here is derived from an EMBL/GenBank/DDBJ whole genome shotgun (WGS) entry which is preliminary data.</text>
</comment>
<evidence type="ECO:0000313" key="2">
    <source>
        <dbReference type="Proteomes" id="UP000535908"/>
    </source>
</evidence>
<reference evidence="1 2" key="1">
    <citation type="submission" date="2020-03" db="EMBL/GenBank/DDBJ databases">
        <title>Soil Listeria distribution.</title>
        <authorList>
            <person name="Liao J."/>
            <person name="Wiedmann M."/>
        </authorList>
    </citation>
    <scope>NUCLEOTIDE SEQUENCE [LARGE SCALE GENOMIC DNA]</scope>
    <source>
        <strain evidence="1 2">FSL L7-0741</strain>
    </source>
</reference>
<dbReference type="AlphaFoldDB" id="A0A7X0Y2D4"/>
<sequence>MKESEIIFPTIVEMFLKEGTVALGDDEAQAVQKFLEQAYSDQPCNEQIVYALIKFYNAQQEFGNAKEVGQAFLMMDGYNKAILGELSATFLSLNEMDTYFSLVKQHLEKESQLDDLEINDVAESNVILFPKKIKPRRNIANFLEWGTPEQLEFLQQARFHDIEPYFEPFAVFLKDATTSPFVKSMIFELLQEKKVNVVFLVKKLGLEESFNPSKVPLLSRNTFIEELMEKLTKRWEHTNPSLLEQVLVIAQQHLFIMYPFQFPSTDTDLWSEAYSQWLLQLYGESQQDDTTINQEELIEATRFIERMEQAQQNYLL</sequence>
<dbReference type="EMBL" id="JAARWN010000001">
    <property type="protein sequence ID" value="MBC1935162.1"/>
    <property type="molecule type" value="Genomic_DNA"/>
</dbReference>
<dbReference type="SUPFAM" id="SSF116965">
    <property type="entry name" value="Hypothetical protein MPN330"/>
    <property type="match status" value="1"/>
</dbReference>
<protein>
    <submittedName>
        <fullName evidence="1">Uncharacterized protein</fullName>
    </submittedName>
</protein>